<name>A0A7W2IE53_9BURK</name>
<proteinExistence type="predicted"/>
<sequence>MKSSISEVRRAHRVIRMVAELHRMGYQRLRIMPFAHPNAWRLVIGSSEIFSDRNGAFIRFDSWDGVAIYSSAGGGDSYFEWGDAKTDNARQLAEKFVERFPELVEKGAGRDWGYAGWLAELVGRLEGSDIVPVTYWEYMVIGPEELTSLPLWTWPGTDTGATFPLPPLAQNVSVDR</sequence>
<keyword evidence="2" id="KW-1185">Reference proteome</keyword>
<dbReference type="RefSeq" id="WP_182167506.1">
    <property type="nucleotide sequence ID" value="NZ_JACEZT010000029.1"/>
</dbReference>
<dbReference type="AlphaFoldDB" id="A0A7W2IE53"/>
<dbReference type="EMBL" id="JACEZT010000029">
    <property type="protein sequence ID" value="MBA5640256.1"/>
    <property type="molecule type" value="Genomic_DNA"/>
</dbReference>
<comment type="caution">
    <text evidence="1">The sequence shown here is derived from an EMBL/GenBank/DDBJ whole genome shotgun (WGS) entry which is preliminary data.</text>
</comment>
<gene>
    <name evidence="1" type="ORF">H3H37_24630</name>
</gene>
<accession>A0A7W2IE53</accession>
<reference evidence="1 2" key="1">
    <citation type="submission" date="2020-07" db="EMBL/GenBank/DDBJ databases">
        <title>Novel species isolated from subtropical streams in China.</title>
        <authorList>
            <person name="Lu H."/>
        </authorList>
    </citation>
    <scope>NUCLEOTIDE SEQUENCE [LARGE SCALE GENOMIC DNA]</scope>
    <source>
        <strain evidence="1 2">LX20W</strain>
    </source>
</reference>
<protein>
    <submittedName>
        <fullName evidence="1">Uncharacterized protein</fullName>
    </submittedName>
</protein>
<organism evidence="1 2">
    <name type="scientific">Rugamonas brunnea</name>
    <dbReference type="NCBI Taxonomy" id="2758569"/>
    <lineage>
        <taxon>Bacteria</taxon>
        <taxon>Pseudomonadati</taxon>
        <taxon>Pseudomonadota</taxon>
        <taxon>Betaproteobacteria</taxon>
        <taxon>Burkholderiales</taxon>
        <taxon>Oxalobacteraceae</taxon>
        <taxon>Telluria group</taxon>
        <taxon>Rugamonas</taxon>
    </lineage>
</organism>
<dbReference type="Proteomes" id="UP000534388">
    <property type="component" value="Unassembled WGS sequence"/>
</dbReference>
<evidence type="ECO:0000313" key="1">
    <source>
        <dbReference type="EMBL" id="MBA5640256.1"/>
    </source>
</evidence>
<evidence type="ECO:0000313" key="2">
    <source>
        <dbReference type="Proteomes" id="UP000534388"/>
    </source>
</evidence>